<accession>A0A7J7NKM1</accession>
<dbReference type="EMBL" id="JACGCM010000723">
    <property type="protein sequence ID" value="KAF6167653.1"/>
    <property type="molecule type" value="Genomic_DNA"/>
</dbReference>
<feature type="region of interest" description="Disordered" evidence="1">
    <location>
        <begin position="201"/>
        <end position="228"/>
    </location>
</feature>
<evidence type="ECO:0000313" key="3">
    <source>
        <dbReference type="Proteomes" id="UP000541444"/>
    </source>
</evidence>
<protein>
    <recommendedName>
        <fullName evidence="4">ADP-ribosylation factor GTPase-activating protein AGD5</fullName>
    </recommendedName>
</protein>
<reference evidence="2 3" key="1">
    <citation type="journal article" date="2020" name="IScience">
        <title>Genome Sequencing of the Endangered Kingdonia uniflora (Circaeasteraceae, Ranunculales) Reveals Potential Mechanisms of Evolutionary Specialization.</title>
        <authorList>
            <person name="Sun Y."/>
            <person name="Deng T."/>
            <person name="Zhang A."/>
            <person name="Moore M.J."/>
            <person name="Landis J.B."/>
            <person name="Lin N."/>
            <person name="Zhang H."/>
            <person name="Zhang X."/>
            <person name="Huang J."/>
            <person name="Zhang X."/>
            <person name="Sun H."/>
            <person name="Wang H."/>
        </authorList>
    </citation>
    <scope>NUCLEOTIDE SEQUENCE [LARGE SCALE GENOMIC DNA]</scope>
    <source>
        <strain evidence="2">TB1705</strain>
        <tissue evidence="2">Leaf</tissue>
    </source>
</reference>
<evidence type="ECO:0000313" key="2">
    <source>
        <dbReference type="EMBL" id="KAF6167653.1"/>
    </source>
</evidence>
<name>A0A7J7NKM1_9MAGN</name>
<comment type="caution">
    <text evidence="2">The sequence shown here is derived from an EMBL/GenBank/DDBJ whole genome shotgun (WGS) entry which is preliminary data.</text>
</comment>
<evidence type="ECO:0008006" key="4">
    <source>
        <dbReference type="Google" id="ProtNLM"/>
    </source>
</evidence>
<feature type="compositionally biased region" description="Low complexity" evidence="1">
    <location>
        <begin position="202"/>
        <end position="219"/>
    </location>
</feature>
<dbReference type="Proteomes" id="UP000541444">
    <property type="component" value="Unassembled WGS sequence"/>
</dbReference>
<evidence type="ECO:0000256" key="1">
    <source>
        <dbReference type="SAM" id="MobiDB-lite"/>
    </source>
</evidence>
<dbReference type="PANTHER" id="PTHR46419">
    <property type="entry name" value="ADP-RIBOSYLATION FACTOR GTPASE-ACTIVATING PROTEIN AGD5"/>
    <property type="match status" value="1"/>
</dbReference>
<dbReference type="InterPro" id="IPR044520">
    <property type="entry name" value="ARF_GAP_AGD5/15"/>
</dbReference>
<dbReference type="AlphaFoldDB" id="A0A7J7NKM1"/>
<sequence length="323" mass="33549">MLSSTVTTWGMQFSSSSSCHIGYSKEVSSDPNTAAALHKPEPAAPQAESKAQESNAESVAPPPKVDIATDLFNMLSMGGPVEIGSEGASPPDDNAWAGFQSAESASSVEKVGPTKPAETKVQSTSGIDDLFKDCTPAMPFSASGKPQKDVKNDIMSLFEKSNMVSPFSIHQQQLSMLAQQQSLLMAAAAKSGGGISLGPVNTTQQQTGSSSASQVQGSGNLPTQNWPNLGYQVPGVRMPVAGQNELHKFMQMGNTGPAQISGSAVPFASSSMYTMGQVSQMNGVSTNGVRKPPAASPVSSFVPTGLGKDYDFSSLTQGMFSKP</sequence>
<dbReference type="PANTHER" id="PTHR46419:SF2">
    <property type="entry name" value="ADP-RIBOSYLATION FACTOR GTPASE-ACTIVATING PROTEIN AGD5"/>
    <property type="match status" value="1"/>
</dbReference>
<keyword evidence="3" id="KW-1185">Reference proteome</keyword>
<organism evidence="2 3">
    <name type="scientific">Kingdonia uniflora</name>
    <dbReference type="NCBI Taxonomy" id="39325"/>
    <lineage>
        <taxon>Eukaryota</taxon>
        <taxon>Viridiplantae</taxon>
        <taxon>Streptophyta</taxon>
        <taxon>Embryophyta</taxon>
        <taxon>Tracheophyta</taxon>
        <taxon>Spermatophyta</taxon>
        <taxon>Magnoliopsida</taxon>
        <taxon>Ranunculales</taxon>
        <taxon>Circaeasteraceae</taxon>
        <taxon>Kingdonia</taxon>
    </lineage>
</organism>
<feature type="region of interest" description="Disordered" evidence="1">
    <location>
        <begin position="82"/>
        <end position="123"/>
    </location>
</feature>
<proteinExistence type="predicted"/>
<gene>
    <name evidence="2" type="ORF">GIB67_031236</name>
</gene>
<dbReference type="GO" id="GO:0005096">
    <property type="term" value="F:GTPase activator activity"/>
    <property type="evidence" value="ECO:0007669"/>
    <property type="project" value="InterPro"/>
</dbReference>
<dbReference type="OrthoDB" id="10266696at2759"/>
<feature type="region of interest" description="Disordered" evidence="1">
    <location>
        <begin position="14"/>
        <end position="65"/>
    </location>
</feature>